<dbReference type="EMBL" id="RHLD01000006">
    <property type="protein sequence ID" value="TPP55611.1"/>
    <property type="molecule type" value="Genomic_DNA"/>
</dbReference>
<dbReference type="VEuPathDB" id="TriTrypDB:LdCL_330013600"/>
<name>A0A504Y4S3_LEIDO</name>
<feature type="compositionally biased region" description="Polar residues" evidence="1">
    <location>
        <begin position="2518"/>
        <end position="2527"/>
    </location>
</feature>
<dbReference type="VEuPathDB" id="TriTrypDB:LDHU3_33.1170"/>
<dbReference type="VEuPathDB" id="TriTrypDB:LdBPK_330810.1"/>
<evidence type="ECO:0000313" key="3">
    <source>
        <dbReference type="Proteomes" id="UP000318821"/>
    </source>
</evidence>
<evidence type="ECO:0000256" key="1">
    <source>
        <dbReference type="SAM" id="MobiDB-lite"/>
    </source>
</evidence>
<feature type="region of interest" description="Disordered" evidence="1">
    <location>
        <begin position="2425"/>
        <end position="2447"/>
    </location>
</feature>
<sequence length="2730" mass="292794">MYRYVASRQRCGVCDHFGFVTDTSERWTSATALACLRRSKHDQHPQQQERAHAIPTSRTVKLRRAMWMRMHPVERWTSLVDLGRRSAYLIEKPARLSPSAAREVSGKSTPVSSDGRGSASVLGSADPKVRFTPEATEAHWQLCHALPYAARLHLCLSALLWIRCLQDVQDTLARVRLPFAAVRRPERYAVADVFPTRLREYWVDAHTTVSTKMSAQLNSTAEQIPAPHAWDAETSETIEDAATEATMTLDAGRVLHGRHQARRSGKTLLHQVQGLQPRASAEDDIAARLTGTGSPSGSRRRRRRLPTASSLAPHALSVESAPASSAWPGSLEFASDASRHVPPVSLETEPLEDAAYHGNDNRGEGCPLNQDGKASPTPIFIWVPPTMHSAAASPGGALPTEAELLVRYCVMAHAAVLSSLFIEGRVVDFGSNHPLVVAYVRWLLDELVLEHFVSVSLLAEAEVAGYRPYYPHWCWRTVLVLMPPKYCGGYSAALLRDWASRIVQAAPCSVLVEGHAGAGYVKQLKEEVRLLQNALDDAEGMRAVAWVAVGVTVPVETAPRESAASAAGAAASDSNHNGKEEAKVPQFRPQRCPRAVPSLSTFVSEASLASVRWLGEWLEPGSSEATAQSTSRQTAFLEAVRETLEDRFYTCEVLYSPAQSCLTPYRFERWVLEQLPGNVRVVGINTSPFDVLYFFPQGVFLSQKVGNAFRYRAVERTVVAKDVIPSWRTHPLRHAVTQLKRLSRRWRRRGDDVASGLHAEFSPSDLAELRRAARAVSLSTPNPDAAPCSDAAGIPPEASAAENASHALVRERTVEYLAEPSKRTLLGLAVARFFRIPAFAARSTALSVGRDSLHLVGTTLSRNPQIREPLCAAAASSPLPAVRLPATEMKLIWSVFQIRIPAFAARSTALSVGRDSLHLIGTTLSRNPQIREPLCAAAASSPLPAVRLPATEMKLIWSVFQIRIPAFAARSTALSVGRDSLHLVGTTLSRNPQIREPLCAAAASSPLPAVRLPATEMKLIWSVFQIRIPAFAARSTALSVGRDSLHLVGTTLSRNPQIREPLCAAAASSPLPAVRLPATEMKLIWSVFQIRIPAFAARSTALSVGRDSLHLVGTTLSRNPQIREPLCAAAASSPLPAVRLPATEMKLIWSVFQIRIPAFAARSTALSVGRDSLHLVGTTLSRNPQIREPLCAAAASSPLPAVRLPATEMKLIWSVFQIRIPAFAARSTALSVGRDSLHLVGTTLSRNPQIREPLCAAAASSPLPAVRLPATEMKLIWSVFQIRIPAFAARSTALSVGRDSLHLIGTTLSRNPQIREPLCAAAASSPLPAVRLPATEMKLIWSVFQIRIPAFAARSTALSVGRDSLHLVGTTLSRNPQIREPLCAAAASSPLPAVRLPATEMKLIWSVFQIRIPAFAARSTALSVGRDSLHLVGTTLSRNPQIREPLCAAAASSPLPAVRLPATEMKLIWSVFQIRIPAFAARSTALSVGRDSLHLVGTTLSRNPQIREPLCAAAASSPLPAVRLPATEMKLIWSVFQIRIPAFAARSTALSVGRDSLHLVGTTLSRNPQIREPLCAAAASSPLPAVRLPATEMKLIWSVFQIRIPAFAARSTALSVGRDSLHLVGTTLSRNPQIREPLCAAAASSPLPAVRLPATEMKLIWSVFQIRIPAFAARSTALSVGRDSLHLVGTTLSRNPQIREPLCAAAASSPLPAVRLPATEMKLIWSVFQIRIPAFAARSTALSVGRDSLHLVGTTLSRNPQIREPLCAAAASSPLPAVRLPATEMKLIWSVFQIRIPAFAARSTALSVGRDSLHLVGTTLSRNPQIREPLCAAAASSPLPAVRLPATEMKLIWSVFQIRIPAFAARSTALSVGRDSLHLVGTTLSRNPQIREPLCAAAASSPLPAVRLPATEMKLIWSVFQIRIPAFAARSTALSVGRDSLHLVGTTLSRNPQIREPLCAAAASSPLPAVRLPATEMKLIWSVFQIRIPAFAARSTALSVGRDSLHLVGTTLSRNPQIREPLCAAAASSPLPAVRLPATEMKLIWSVFQIRIPAFAARSTALSVGRDSLHLVGTTLSRNPQIREPLCAAAASSPLPAVRLPATEMKLIWSVFQIRIPAFAARSTALSVGRDSLHLVGTTLSRNPQIREPLCAAAASSPLPAVRLPATEMKLIWSVFQIRIPAFAARSTALSVGRDSLHLVGTTLSRNPQIREPLCAAAASSPLPAVRLPATEMKLIWSVFQIRIPAFAARSTALSVGRDSLHLVGTTLSRNPQIREPLCAAAASSPLPAVRLPATEMKLIWSVFQIRIPAFAARSTALSVGRDSLHLVGTTLSRNPQIREPLCAAAASSPLPAVRLPATEMKLIWSVFQIRIPAFAARSTALSVGRDSLHLVGTTLSRNPQIREPLCAAAARVVSRLSALGPLSSSSDEGMLPDCPPPPPTAAYSAQPSFASSGSIAGYAASASVLEQRRRIAELDAARQLNRGAQWRNELLGPPAVGVFVTASYKALLQRNLRPTERSSGGQSAQPSKKDNGTNDEGSGDDEGPLAAYLRQLESKHQPATVTSDASPAASRMATGDYYERIMKAPLLEEKNASGTAVAMAGSAGDAGGLPEVTPQVTPSAEGIDAVSLAAPTLNELQGLIEHTAVGPSPTPGSLGVPQTEVEKAMDTVKPAAAAETEAADVHSAVLAHAQLLFDTRQAKSSCGANPATLVAAARRCDERIGASLFASLS</sequence>
<dbReference type="Proteomes" id="UP000318821">
    <property type="component" value="Unassembled WGS sequence"/>
</dbReference>
<feature type="region of interest" description="Disordered" evidence="1">
    <location>
        <begin position="99"/>
        <end position="125"/>
    </location>
</feature>
<protein>
    <submittedName>
        <fullName evidence="2">Uncharacterized protein</fullName>
    </submittedName>
</protein>
<evidence type="ECO:0000313" key="2">
    <source>
        <dbReference type="EMBL" id="TPP55611.1"/>
    </source>
</evidence>
<proteinExistence type="predicted"/>
<comment type="caution">
    <text evidence="2">The sequence shown here is derived from an EMBL/GenBank/DDBJ whole genome shotgun (WGS) entry which is preliminary data.</text>
</comment>
<feature type="compositionally biased region" description="Low complexity" evidence="1">
    <location>
        <begin position="288"/>
        <end position="297"/>
    </location>
</feature>
<accession>A0A504Y4S3</accession>
<gene>
    <name evidence="2" type="ORF">CGC20_11025</name>
</gene>
<feature type="region of interest" description="Disordered" evidence="1">
    <location>
        <begin position="273"/>
        <end position="328"/>
    </location>
</feature>
<organism evidence="2 3">
    <name type="scientific">Leishmania donovani</name>
    <dbReference type="NCBI Taxonomy" id="5661"/>
    <lineage>
        <taxon>Eukaryota</taxon>
        <taxon>Discoba</taxon>
        <taxon>Euglenozoa</taxon>
        <taxon>Kinetoplastea</taxon>
        <taxon>Metakinetoplastina</taxon>
        <taxon>Trypanosomatida</taxon>
        <taxon>Trypanosomatidae</taxon>
        <taxon>Leishmaniinae</taxon>
        <taxon>Leishmania</taxon>
    </lineage>
</organism>
<feature type="region of interest" description="Disordered" evidence="1">
    <location>
        <begin position="562"/>
        <end position="587"/>
    </location>
</feature>
<dbReference type="VEuPathDB" id="TriTrypDB:LdBPK_330800.1"/>
<dbReference type="VEuPathDB" id="TriTrypDB:LDHU3_33.1110"/>
<dbReference type="VEuPathDB" id="TriTrypDB:LdCL_330013500"/>
<reference evidence="3" key="1">
    <citation type="submission" date="2019-02" db="EMBL/GenBank/DDBJ databases">
        <title>FDA dAtabase for Regulatory Grade micrObial Sequences (FDA-ARGOS): Supporting development and validation of Infectious Disease Dx tests.</title>
        <authorList>
            <person name="Duncan R."/>
            <person name="Fisher C."/>
            <person name="Tallon L."/>
            <person name="Sadzewicz L."/>
            <person name="Sengamalay N."/>
            <person name="Ott S."/>
            <person name="Godinez A."/>
            <person name="Nagaraj S."/>
            <person name="Vavikolanu K."/>
            <person name="Vyas G."/>
            <person name="Nadendla S."/>
            <person name="Aluvathingal J."/>
            <person name="Sichtig H."/>
        </authorList>
    </citation>
    <scope>NUCLEOTIDE SEQUENCE [LARGE SCALE GENOMIC DNA]</scope>
    <source>
        <strain evidence="3">FDAARGOS_360</strain>
    </source>
</reference>
<feature type="compositionally biased region" description="Low complexity" evidence="1">
    <location>
        <begin position="562"/>
        <end position="574"/>
    </location>
</feature>
<feature type="region of interest" description="Disordered" evidence="1">
    <location>
        <begin position="2512"/>
        <end position="2545"/>
    </location>
</feature>